<gene>
    <name evidence="2" type="ORF">AB8B22_08180</name>
</gene>
<dbReference type="RefSeq" id="WP_094079898.1">
    <property type="nucleotide sequence ID" value="NZ_CP165644.1"/>
</dbReference>
<sequence>MKKLTLLFMALLMFNLSFAKQKEKVDTTFTFTNFDAKSESGITPLKRTKILGKSRVEYFAFTGKKSDVVRQMNKSMEKFIQEFKSTKDKTYTVTSRVTGNNGYFVSVAFDAVEKNSKVGMLSKETDGISFNVKSGKPLLLKDLFFPGYEKELENLITGKFAELGLQKSDETRFKGVSKKTNFYLEDDALILVYNKNLGTNFADGQAFIPFLFKDLIGLLNIQQ</sequence>
<feature type="signal peptide" evidence="1">
    <location>
        <begin position="1"/>
        <end position="19"/>
    </location>
</feature>
<evidence type="ECO:0000256" key="1">
    <source>
        <dbReference type="SAM" id="SignalP"/>
    </source>
</evidence>
<name>A0AB39VF87_9FUSO</name>
<dbReference type="AlphaFoldDB" id="A0AB39VF87"/>
<dbReference type="EMBL" id="CP165644">
    <property type="protein sequence ID" value="XDU66382.1"/>
    <property type="molecule type" value="Genomic_DNA"/>
</dbReference>
<protein>
    <submittedName>
        <fullName evidence="2">DUF3298 domain-containing protein</fullName>
    </submittedName>
</protein>
<evidence type="ECO:0000313" key="2">
    <source>
        <dbReference type="EMBL" id="XDU66382.1"/>
    </source>
</evidence>
<proteinExistence type="predicted"/>
<feature type="chain" id="PRO_5044197900" evidence="1">
    <location>
        <begin position="20"/>
        <end position="223"/>
    </location>
</feature>
<dbReference type="Gene3D" id="3.90.640.20">
    <property type="entry name" value="Heat-shock cognate protein, ATPase"/>
    <property type="match status" value="1"/>
</dbReference>
<dbReference type="KEGG" id="lrug:AB8B22_08180"/>
<reference evidence="2" key="1">
    <citation type="submission" date="2024-07" db="EMBL/GenBank/DDBJ databases">
        <authorList>
            <person name="Li X.-J."/>
            <person name="Wang X."/>
        </authorList>
    </citation>
    <scope>NUCLEOTIDE SEQUENCE</scope>
    <source>
        <strain evidence="2">HSP-334</strain>
    </source>
</reference>
<accession>A0AB39VF87</accession>
<keyword evidence="1" id="KW-0732">Signal</keyword>
<dbReference type="InterPro" id="IPR037126">
    <property type="entry name" value="PdaC/RsiV-like_sf"/>
</dbReference>
<organism evidence="2">
    <name type="scientific">Leptotrichia rugosa</name>
    <dbReference type="NCBI Taxonomy" id="3239302"/>
    <lineage>
        <taxon>Bacteria</taxon>
        <taxon>Fusobacteriati</taxon>
        <taxon>Fusobacteriota</taxon>
        <taxon>Fusobacteriia</taxon>
        <taxon>Fusobacteriales</taxon>
        <taxon>Leptotrichiaceae</taxon>
        <taxon>Leptotrichia</taxon>
    </lineage>
</organism>